<protein>
    <recommendedName>
        <fullName evidence="3">Cyclic lactone autoinducer peptide</fullName>
    </recommendedName>
</protein>
<accession>A0A917C906</accession>
<reference evidence="1" key="1">
    <citation type="journal article" date="2014" name="Int. J. Syst. Evol. Microbiol.">
        <title>Complete genome sequence of Corynebacterium casei LMG S-19264T (=DSM 44701T), isolated from a smear-ripened cheese.</title>
        <authorList>
            <consortium name="US DOE Joint Genome Institute (JGI-PGF)"/>
            <person name="Walter F."/>
            <person name="Albersmeier A."/>
            <person name="Kalinowski J."/>
            <person name="Ruckert C."/>
        </authorList>
    </citation>
    <scope>NUCLEOTIDE SEQUENCE</scope>
    <source>
        <strain evidence="1">CGMCC 1.16134</strain>
    </source>
</reference>
<proteinExistence type="predicted"/>
<gene>
    <name evidence="1" type="ORF">GCM10010912_22010</name>
</gene>
<dbReference type="Proteomes" id="UP000637643">
    <property type="component" value="Unassembled WGS sequence"/>
</dbReference>
<comment type="caution">
    <text evidence="1">The sequence shown here is derived from an EMBL/GenBank/DDBJ whole genome shotgun (WGS) entry which is preliminary data.</text>
</comment>
<reference evidence="1" key="2">
    <citation type="submission" date="2020-09" db="EMBL/GenBank/DDBJ databases">
        <authorList>
            <person name="Sun Q."/>
            <person name="Zhou Y."/>
        </authorList>
    </citation>
    <scope>NUCLEOTIDE SEQUENCE</scope>
    <source>
        <strain evidence="1">CGMCC 1.16134</strain>
    </source>
</reference>
<name>A0A917C906_9BACL</name>
<sequence>MKKQIAKHTSALLASSARFFAAVVKPTIHSPEIPKELRK</sequence>
<evidence type="ECO:0000313" key="1">
    <source>
        <dbReference type="EMBL" id="GGF76518.1"/>
    </source>
</evidence>
<evidence type="ECO:0008006" key="3">
    <source>
        <dbReference type="Google" id="ProtNLM"/>
    </source>
</evidence>
<dbReference type="RefSeq" id="WP_189024715.1">
    <property type="nucleotide sequence ID" value="NZ_BMKR01000007.1"/>
</dbReference>
<evidence type="ECO:0000313" key="2">
    <source>
        <dbReference type="Proteomes" id="UP000637643"/>
    </source>
</evidence>
<dbReference type="AlphaFoldDB" id="A0A917C906"/>
<organism evidence="1 2">
    <name type="scientific">Paenibacillus albidus</name>
    <dbReference type="NCBI Taxonomy" id="2041023"/>
    <lineage>
        <taxon>Bacteria</taxon>
        <taxon>Bacillati</taxon>
        <taxon>Bacillota</taxon>
        <taxon>Bacilli</taxon>
        <taxon>Bacillales</taxon>
        <taxon>Paenibacillaceae</taxon>
        <taxon>Paenibacillus</taxon>
    </lineage>
</organism>
<keyword evidence="2" id="KW-1185">Reference proteome</keyword>
<dbReference type="EMBL" id="BMKR01000007">
    <property type="protein sequence ID" value="GGF76518.1"/>
    <property type="molecule type" value="Genomic_DNA"/>
</dbReference>